<dbReference type="Pfam" id="PF21948">
    <property type="entry name" value="LplA-B_cat"/>
    <property type="match status" value="1"/>
</dbReference>
<dbReference type="EC" id="2.3.1.181" evidence="5"/>
<evidence type="ECO:0000259" key="7">
    <source>
        <dbReference type="PROSITE" id="PS51733"/>
    </source>
</evidence>
<dbReference type="HAMAP" id="MF_00013">
    <property type="entry name" value="LipB"/>
    <property type="match status" value="1"/>
</dbReference>
<dbReference type="CDD" id="cd04301">
    <property type="entry name" value="NAT_SF"/>
    <property type="match status" value="1"/>
</dbReference>
<comment type="subcellular location">
    <subcellularLocation>
        <location evidence="5">Cytoplasm</location>
    </subcellularLocation>
</comment>
<dbReference type="PROSITE" id="PS01313">
    <property type="entry name" value="LIPB"/>
    <property type="match status" value="1"/>
</dbReference>
<feature type="domain" description="BPL/LPL catalytic" evidence="7">
    <location>
        <begin position="185"/>
        <end position="360"/>
    </location>
</feature>
<dbReference type="PROSITE" id="PS51733">
    <property type="entry name" value="BPL_LPL_CATALYTIC"/>
    <property type="match status" value="1"/>
</dbReference>
<dbReference type="EMBL" id="BSOG01000001">
    <property type="protein sequence ID" value="GLR11412.1"/>
    <property type="molecule type" value="Genomic_DNA"/>
</dbReference>
<evidence type="ECO:0000313" key="8">
    <source>
        <dbReference type="EMBL" id="GLR11412.1"/>
    </source>
</evidence>
<comment type="caution">
    <text evidence="8">The sequence shown here is derived from an EMBL/GenBank/DDBJ whole genome shotgun (WGS) entry which is preliminary data.</text>
</comment>
<feature type="binding site" evidence="5">
    <location>
        <begin position="224"/>
        <end position="231"/>
    </location>
    <ligand>
        <name>substrate</name>
    </ligand>
</feature>
<dbReference type="SUPFAM" id="SSF55729">
    <property type="entry name" value="Acyl-CoA N-acyltransferases (Nat)"/>
    <property type="match status" value="1"/>
</dbReference>
<keyword evidence="3 5" id="KW-0012">Acyltransferase</keyword>
<sequence>MSAGFSLRPARPGAAAALSAIAHAAKAHWGYPAEWLALWRDGLTVTEPELAANWAVVAETGGETVGFAMVERVDGLAELTHCWVLPGTMGQGLGRQLLAAARQHLGRSEPLLIAAEPKAETFYHRFGARTIGMLPSQPEGRQLPLMLLQDEIMLAGSTVASRWLGTQEYIPTWRAMQTMTSHRNGNTTDELWLLEHPPVFTQGQAGKPEHVLQRSNIPIVPIDRGGQVTYHGPGQLIGYLLMDLGRRKLGVREMVRRIEQSIIDLLADHGIRAYGKEDAPGVYVDEAKIASLGLRIRDGKCYHGLALNVDMDLSPFSQINPCGYAGLRVIQLADFGIRETPASLAPQLAAKINALLGQEGTASPADYALSAKPAAS</sequence>
<dbReference type="InterPro" id="IPR016181">
    <property type="entry name" value="Acyl_CoA_acyltransferase"/>
</dbReference>
<dbReference type="NCBIfam" id="NF010922">
    <property type="entry name" value="PRK14342.1"/>
    <property type="match status" value="1"/>
</dbReference>
<evidence type="ECO:0000256" key="3">
    <source>
        <dbReference type="ARBA" id="ARBA00023315"/>
    </source>
</evidence>
<feature type="domain" description="N-acetyltransferase" evidence="6">
    <location>
        <begin position="5"/>
        <end position="150"/>
    </location>
</feature>
<comment type="function">
    <text evidence="4 5">Catalyzes the transfer of endogenously produced octanoic acid from octanoyl-acyl-carrier-protein onto the lipoyl domains of lipoate-dependent enzymes. Lipoyl-ACP can also act as a substrate although octanoyl-ACP is likely to be the physiological substrate.</text>
</comment>
<dbReference type="Gene3D" id="3.40.630.30">
    <property type="match status" value="1"/>
</dbReference>
<accession>A0ABQ5YCS2</accession>
<comment type="similarity">
    <text evidence="5">Belongs to the LipB family.</text>
</comment>
<keyword evidence="5" id="KW-0963">Cytoplasm</keyword>
<evidence type="ECO:0000256" key="5">
    <source>
        <dbReference type="HAMAP-Rule" id="MF_00013"/>
    </source>
</evidence>
<feature type="site" description="Lowers pKa of active site Cys" evidence="5">
    <location>
        <position position="288"/>
    </location>
</feature>
<evidence type="ECO:0000256" key="2">
    <source>
        <dbReference type="ARBA" id="ARBA00022679"/>
    </source>
</evidence>
<evidence type="ECO:0000313" key="9">
    <source>
        <dbReference type="Proteomes" id="UP001156706"/>
    </source>
</evidence>
<reference evidence="9" key="1">
    <citation type="journal article" date="2019" name="Int. J. Syst. Evol. Microbiol.">
        <title>The Global Catalogue of Microorganisms (GCM) 10K type strain sequencing project: providing services to taxonomists for standard genome sequencing and annotation.</title>
        <authorList>
            <consortium name="The Broad Institute Genomics Platform"/>
            <consortium name="The Broad Institute Genome Sequencing Center for Infectious Disease"/>
            <person name="Wu L."/>
            <person name="Ma J."/>
        </authorList>
    </citation>
    <scope>NUCLEOTIDE SEQUENCE [LARGE SCALE GENOMIC DNA]</scope>
    <source>
        <strain evidence="9">NBRC 110044</strain>
    </source>
</reference>
<evidence type="ECO:0000256" key="4">
    <source>
        <dbReference type="ARBA" id="ARBA00024732"/>
    </source>
</evidence>
<dbReference type="Pfam" id="PF13508">
    <property type="entry name" value="Acetyltransf_7"/>
    <property type="match status" value="1"/>
</dbReference>
<dbReference type="InterPro" id="IPR045864">
    <property type="entry name" value="aa-tRNA-synth_II/BPL/LPL"/>
</dbReference>
<evidence type="ECO:0000256" key="1">
    <source>
        <dbReference type="ARBA" id="ARBA00004821"/>
    </source>
</evidence>
<dbReference type="NCBIfam" id="TIGR00214">
    <property type="entry name" value="lipB"/>
    <property type="match status" value="1"/>
</dbReference>
<dbReference type="InterPro" id="IPR020605">
    <property type="entry name" value="Octanoyltransferase_CS"/>
</dbReference>
<comment type="catalytic activity">
    <reaction evidence="5">
        <text>octanoyl-[ACP] + L-lysyl-[protein] = N(6)-octanoyl-L-lysyl-[protein] + holo-[ACP] + H(+)</text>
        <dbReference type="Rhea" id="RHEA:17665"/>
        <dbReference type="Rhea" id="RHEA-COMP:9636"/>
        <dbReference type="Rhea" id="RHEA-COMP:9685"/>
        <dbReference type="Rhea" id="RHEA-COMP:9752"/>
        <dbReference type="Rhea" id="RHEA-COMP:9928"/>
        <dbReference type="ChEBI" id="CHEBI:15378"/>
        <dbReference type="ChEBI" id="CHEBI:29969"/>
        <dbReference type="ChEBI" id="CHEBI:64479"/>
        <dbReference type="ChEBI" id="CHEBI:78463"/>
        <dbReference type="ChEBI" id="CHEBI:78809"/>
        <dbReference type="EC" id="2.3.1.181"/>
    </reaction>
</comment>
<dbReference type="PANTHER" id="PTHR10993">
    <property type="entry name" value="OCTANOYLTRANSFERASE"/>
    <property type="match status" value="1"/>
</dbReference>
<keyword evidence="2 5" id="KW-0808">Transferase</keyword>
<evidence type="ECO:0000259" key="6">
    <source>
        <dbReference type="PROSITE" id="PS51186"/>
    </source>
</evidence>
<protein>
    <recommendedName>
        <fullName evidence="5">Octanoyltransferase</fullName>
        <ecNumber evidence="5">2.3.1.181</ecNumber>
    </recommendedName>
    <alternativeName>
        <fullName evidence="5">Lipoate-protein ligase B</fullName>
    </alternativeName>
    <alternativeName>
        <fullName evidence="5">Lipoyl/octanoyl transferase</fullName>
    </alternativeName>
    <alternativeName>
        <fullName evidence="5">Octanoyl-[acyl-carrier-protein]-protein N-octanoyltransferase</fullName>
    </alternativeName>
</protein>
<dbReference type="InterPro" id="IPR000182">
    <property type="entry name" value="GNAT_dom"/>
</dbReference>
<keyword evidence="9" id="KW-1185">Reference proteome</keyword>
<dbReference type="SUPFAM" id="SSF55681">
    <property type="entry name" value="Class II aaRS and biotin synthetases"/>
    <property type="match status" value="1"/>
</dbReference>
<feature type="active site" description="Acyl-thioester intermediate" evidence="5">
    <location>
        <position position="322"/>
    </location>
</feature>
<dbReference type="InterPro" id="IPR000544">
    <property type="entry name" value="Octanoyltransferase"/>
</dbReference>
<feature type="binding site" evidence="5">
    <location>
        <begin position="291"/>
        <end position="293"/>
    </location>
    <ligand>
        <name>substrate</name>
    </ligand>
</feature>
<dbReference type="PROSITE" id="PS51186">
    <property type="entry name" value="GNAT"/>
    <property type="match status" value="1"/>
</dbReference>
<dbReference type="CDD" id="cd16444">
    <property type="entry name" value="LipB"/>
    <property type="match status" value="1"/>
</dbReference>
<name>A0ABQ5YCS2_9NEIS</name>
<comment type="pathway">
    <text evidence="1 5">Protein modification; protein lipoylation via endogenous pathway; protein N(6)-(lipoyl)lysine from octanoyl-[acyl-carrier-protein]: step 1/2.</text>
</comment>
<organism evidence="8 9">
    <name type="scientific">Chitinimonas prasina</name>
    <dbReference type="NCBI Taxonomy" id="1434937"/>
    <lineage>
        <taxon>Bacteria</taxon>
        <taxon>Pseudomonadati</taxon>
        <taxon>Pseudomonadota</taxon>
        <taxon>Betaproteobacteria</taxon>
        <taxon>Neisseriales</taxon>
        <taxon>Chitinibacteraceae</taxon>
        <taxon>Chitinimonas</taxon>
    </lineage>
</organism>
<comment type="miscellaneous">
    <text evidence="5">In the reaction, the free carboxyl group of octanoic acid is attached via an amide linkage to the epsilon-amino group of a specific lysine residue of lipoyl domains of lipoate-dependent enzymes.</text>
</comment>
<dbReference type="InterPro" id="IPR004143">
    <property type="entry name" value="BPL_LPL_catalytic"/>
</dbReference>
<dbReference type="Gene3D" id="3.30.930.10">
    <property type="entry name" value="Bira Bifunctional Protein, Domain 2"/>
    <property type="match status" value="1"/>
</dbReference>
<feature type="binding site" evidence="5">
    <location>
        <begin position="304"/>
        <end position="306"/>
    </location>
    <ligand>
        <name>substrate</name>
    </ligand>
</feature>
<proteinExistence type="inferred from homology"/>
<dbReference type="PANTHER" id="PTHR10993:SF7">
    <property type="entry name" value="LIPOYLTRANSFERASE 2, MITOCHONDRIAL-RELATED"/>
    <property type="match status" value="1"/>
</dbReference>
<gene>
    <name evidence="5" type="primary">lipB</name>
    <name evidence="8" type="ORF">GCM10007907_02020</name>
</gene>
<dbReference type="Proteomes" id="UP001156706">
    <property type="component" value="Unassembled WGS sequence"/>
</dbReference>